<evidence type="ECO:0000256" key="2">
    <source>
        <dbReference type="ARBA" id="ARBA00022741"/>
    </source>
</evidence>
<evidence type="ECO:0000256" key="5">
    <source>
        <dbReference type="ARBA" id="ARBA00022840"/>
    </source>
</evidence>
<dbReference type="Gene3D" id="1.10.486.10">
    <property type="entry name" value="PCRA, domain 4"/>
    <property type="match status" value="1"/>
</dbReference>
<dbReference type="PANTHER" id="PTHR11070">
    <property type="entry name" value="UVRD / RECB / PCRA DNA HELICASE FAMILY MEMBER"/>
    <property type="match status" value="1"/>
</dbReference>
<comment type="caution">
    <text evidence="13">The sequence shown here is derived from an EMBL/GenBank/DDBJ whole genome shotgun (WGS) entry which is preliminary data.</text>
</comment>
<evidence type="ECO:0000256" key="9">
    <source>
        <dbReference type="ARBA" id="ARBA00034808"/>
    </source>
</evidence>
<dbReference type="InterPro" id="IPR014016">
    <property type="entry name" value="UvrD-like_ATP-bd"/>
</dbReference>
<name>A0A562QHB1_9BACI</name>
<keyword evidence="4 11" id="KW-0347">Helicase</keyword>
<dbReference type="GO" id="GO:0016887">
    <property type="term" value="F:ATP hydrolysis activity"/>
    <property type="evidence" value="ECO:0007669"/>
    <property type="project" value="RHEA"/>
</dbReference>
<evidence type="ECO:0000259" key="12">
    <source>
        <dbReference type="PROSITE" id="PS51198"/>
    </source>
</evidence>
<dbReference type="Pfam" id="PF13361">
    <property type="entry name" value="UvrD_C"/>
    <property type="match status" value="2"/>
</dbReference>
<dbReference type="GO" id="GO:0000725">
    <property type="term" value="P:recombinational repair"/>
    <property type="evidence" value="ECO:0007669"/>
    <property type="project" value="TreeGrafter"/>
</dbReference>
<dbReference type="Gene3D" id="1.10.10.160">
    <property type="match status" value="1"/>
</dbReference>
<evidence type="ECO:0000256" key="6">
    <source>
        <dbReference type="ARBA" id="ARBA00023125"/>
    </source>
</evidence>
<dbReference type="Gene3D" id="3.40.50.300">
    <property type="entry name" value="P-loop containing nucleotide triphosphate hydrolases"/>
    <property type="match status" value="3"/>
</dbReference>
<dbReference type="RefSeq" id="WP_144450297.1">
    <property type="nucleotide sequence ID" value="NZ_VLKZ01000005.1"/>
</dbReference>
<dbReference type="PROSITE" id="PS51198">
    <property type="entry name" value="UVRD_HELICASE_ATP_BIND"/>
    <property type="match status" value="1"/>
</dbReference>
<evidence type="ECO:0000313" key="13">
    <source>
        <dbReference type="EMBL" id="TWI56105.1"/>
    </source>
</evidence>
<dbReference type="InterPro" id="IPR014017">
    <property type="entry name" value="DNA_helicase_UvrD-like_C"/>
</dbReference>
<dbReference type="InterPro" id="IPR000212">
    <property type="entry name" value="DNA_helicase_UvrD/REP"/>
</dbReference>
<feature type="domain" description="UvrD-like helicase ATP-binding" evidence="12">
    <location>
        <begin position="10"/>
        <end position="285"/>
    </location>
</feature>
<evidence type="ECO:0000256" key="11">
    <source>
        <dbReference type="PROSITE-ProRule" id="PRU00560"/>
    </source>
</evidence>
<keyword evidence="6" id="KW-0238">DNA-binding</keyword>
<keyword evidence="3 11" id="KW-0378">Hydrolase</keyword>
<keyword evidence="14" id="KW-1185">Reference proteome</keyword>
<protein>
    <recommendedName>
        <fullName evidence="9">DNA 3'-5' helicase</fullName>
        <ecNumber evidence="9">5.6.2.4</ecNumber>
    </recommendedName>
</protein>
<evidence type="ECO:0000256" key="4">
    <source>
        <dbReference type="ARBA" id="ARBA00022806"/>
    </source>
</evidence>
<reference evidence="13 14" key="1">
    <citation type="journal article" date="2015" name="Stand. Genomic Sci.">
        <title>Genomic Encyclopedia of Bacterial and Archaeal Type Strains, Phase III: the genomes of soil and plant-associated and newly described type strains.</title>
        <authorList>
            <person name="Whitman W.B."/>
            <person name="Woyke T."/>
            <person name="Klenk H.P."/>
            <person name="Zhou Y."/>
            <person name="Lilburn T.G."/>
            <person name="Beck B.J."/>
            <person name="De Vos P."/>
            <person name="Vandamme P."/>
            <person name="Eisen J.A."/>
            <person name="Garrity G."/>
            <person name="Hugenholtz P."/>
            <person name="Kyrpides N.C."/>
        </authorList>
    </citation>
    <scope>NUCLEOTIDE SEQUENCE [LARGE SCALE GENOMIC DNA]</scope>
    <source>
        <strain evidence="13 14">CGMCC 1.10116</strain>
    </source>
</reference>
<dbReference type="Pfam" id="PF00580">
    <property type="entry name" value="UvrD-helicase"/>
    <property type="match status" value="1"/>
</dbReference>
<dbReference type="Proteomes" id="UP000315711">
    <property type="component" value="Unassembled WGS sequence"/>
</dbReference>
<keyword evidence="7" id="KW-0413">Isomerase</keyword>
<evidence type="ECO:0000256" key="10">
    <source>
        <dbReference type="ARBA" id="ARBA00048988"/>
    </source>
</evidence>
<organism evidence="13 14">
    <name type="scientific">Halalkalibacter nanhaiisediminis</name>
    <dbReference type="NCBI Taxonomy" id="688079"/>
    <lineage>
        <taxon>Bacteria</taxon>
        <taxon>Bacillati</taxon>
        <taxon>Bacillota</taxon>
        <taxon>Bacilli</taxon>
        <taxon>Bacillales</taxon>
        <taxon>Bacillaceae</taxon>
        <taxon>Halalkalibacter</taxon>
    </lineage>
</organism>
<dbReference type="EMBL" id="VLKZ01000005">
    <property type="protein sequence ID" value="TWI56105.1"/>
    <property type="molecule type" value="Genomic_DNA"/>
</dbReference>
<evidence type="ECO:0000256" key="8">
    <source>
        <dbReference type="ARBA" id="ARBA00034617"/>
    </source>
</evidence>
<comment type="catalytic activity">
    <reaction evidence="10">
        <text>ATP + H2O = ADP + phosphate + H(+)</text>
        <dbReference type="Rhea" id="RHEA:13065"/>
        <dbReference type="ChEBI" id="CHEBI:15377"/>
        <dbReference type="ChEBI" id="CHEBI:15378"/>
        <dbReference type="ChEBI" id="CHEBI:30616"/>
        <dbReference type="ChEBI" id="CHEBI:43474"/>
        <dbReference type="ChEBI" id="CHEBI:456216"/>
        <dbReference type="EC" id="5.6.2.4"/>
    </reaction>
</comment>
<accession>A0A562QHB1</accession>
<feature type="binding site" evidence="11">
    <location>
        <begin position="31"/>
        <end position="38"/>
    </location>
    <ligand>
        <name>ATP</name>
        <dbReference type="ChEBI" id="CHEBI:30616"/>
    </ligand>
</feature>
<dbReference type="CDD" id="cd17932">
    <property type="entry name" value="DEXQc_UvrD"/>
    <property type="match status" value="1"/>
</dbReference>
<keyword evidence="5 11" id="KW-0067">ATP-binding</keyword>
<dbReference type="GO" id="GO:0005524">
    <property type="term" value="F:ATP binding"/>
    <property type="evidence" value="ECO:0007669"/>
    <property type="project" value="UniProtKB-UniRule"/>
</dbReference>
<evidence type="ECO:0000256" key="1">
    <source>
        <dbReference type="ARBA" id="ARBA00009922"/>
    </source>
</evidence>
<keyword evidence="2 11" id="KW-0547">Nucleotide-binding</keyword>
<sequence length="591" mass="68563">MKKFEEVLQTISKDQQQLEAYENNNSLVIKAGPGSGKTTILSMKLAKLIKEQVKSPRKVACITFSNEATRNLERKIQTILEPTENNFYISTIHSFCLSQIIKPFLKLFNYGISEEFLIVTDEKKEKILSDIKEELDIPPDQVTLMEMDKERTLLIDGLSQIKIENYDLAKKVAMAYEEYLIKNNLVDFISIVKLSTHMIQNQKYIRQCLEARYPYILIDEYQDLGRPLHEMVLCLAKNTKIKIIAVGDSDQSIYGFNGAMPDFFEELKSINSFDVIELVNNYRSEKKIVDASSKMLNSPKKYISKVNSKKNAEINLIRCEQNHDDQLKHIVNNLIPNSQKNGVSYGEIAILLPSKNKIYEMINYLDTNNIPYYISNKEYARTEFIIWLENCMGWLLKSRDVLFKDLFEQWLSIKGVRTSNAKEIVREKTILYRVLTNSISNSKTMFEWLKYLHENFNFKQSLKESVRYTESIESFKALVVSVKRGRNINLSKEEFSSSGIQGDKVALLTRHSSKGLEFEVVIVPLVEDGSLPFYKNFNNPQRIEEEKRVLFVCLTRAKNTCYLLMSKRINGYPKNLSRFLQGFAFDKIIDM</sequence>
<dbReference type="OrthoDB" id="9765670at2"/>
<dbReference type="AlphaFoldDB" id="A0A562QHB1"/>
<dbReference type="SUPFAM" id="SSF52540">
    <property type="entry name" value="P-loop containing nucleoside triphosphate hydrolases"/>
    <property type="match status" value="1"/>
</dbReference>
<dbReference type="EC" id="5.6.2.4" evidence="9"/>
<dbReference type="InterPro" id="IPR027417">
    <property type="entry name" value="P-loop_NTPase"/>
</dbReference>
<dbReference type="GO" id="GO:0003677">
    <property type="term" value="F:DNA binding"/>
    <property type="evidence" value="ECO:0007669"/>
    <property type="project" value="UniProtKB-KW"/>
</dbReference>
<comment type="catalytic activity">
    <reaction evidence="8">
        <text>Couples ATP hydrolysis with the unwinding of duplex DNA by translocating in the 3'-5' direction.</text>
        <dbReference type="EC" id="5.6.2.4"/>
    </reaction>
</comment>
<dbReference type="PANTHER" id="PTHR11070:SF2">
    <property type="entry name" value="ATP-DEPENDENT DNA HELICASE SRS2"/>
    <property type="match status" value="1"/>
</dbReference>
<proteinExistence type="inferred from homology"/>
<gene>
    <name evidence="13" type="ORF">IQ10_01994</name>
</gene>
<dbReference type="GO" id="GO:0043138">
    <property type="term" value="F:3'-5' DNA helicase activity"/>
    <property type="evidence" value="ECO:0007669"/>
    <property type="project" value="UniProtKB-EC"/>
</dbReference>
<evidence type="ECO:0000313" key="14">
    <source>
        <dbReference type="Proteomes" id="UP000315711"/>
    </source>
</evidence>
<comment type="similarity">
    <text evidence="1">Belongs to the helicase family. UvrD subfamily.</text>
</comment>
<evidence type="ECO:0000256" key="7">
    <source>
        <dbReference type="ARBA" id="ARBA00023235"/>
    </source>
</evidence>
<evidence type="ECO:0000256" key="3">
    <source>
        <dbReference type="ARBA" id="ARBA00022801"/>
    </source>
</evidence>
<dbReference type="InterPro" id="IPR013986">
    <property type="entry name" value="DExx_box_DNA_helicase_dom_sf"/>
</dbReference>